<protein>
    <submittedName>
        <fullName evidence="1">Uncharacterized protein</fullName>
    </submittedName>
</protein>
<dbReference type="RefSeq" id="WP_083090928.1">
    <property type="nucleotide sequence ID" value="NZ_LXWF01000008.1"/>
</dbReference>
<dbReference type="Proteomes" id="UP000192359">
    <property type="component" value="Unassembled WGS sequence"/>
</dbReference>
<reference evidence="1 2" key="1">
    <citation type="submission" date="2016-05" db="EMBL/GenBank/DDBJ databases">
        <title>Draft genome sequence of a porcine commensal Rothia nasimurium.</title>
        <authorList>
            <person name="Gaiser R.A."/>
            <person name="Van Baarlen P."/>
            <person name="Wells J.M."/>
        </authorList>
    </citation>
    <scope>NUCLEOTIDE SEQUENCE [LARGE SCALE GENOMIC DNA]</scope>
    <source>
        <strain evidence="1 2">PT-32</strain>
    </source>
</reference>
<keyword evidence="2" id="KW-1185">Reference proteome</keyword>
<gene>
    <name evidence="1" type="ORF">A7979_10645</name>
</gene>
<organism evidence="1 2">
    <name type="scientific">Rothia nasimurium</name>
    <dbReference type="NCBI Taxonomy" id="85336"/>
    <lineage>
        <taxon>Bacteria</taxon>
        <taxon>Bacillati</taxon>
        <taxon>Actinomycetota</taxon>
        <taxon>Actinomycetes</taxon>
        <taxon>Micrococcales</taxon>
        <taxon>Micrococcaceae</taxon>
        <taxon>Rothia</taxon>
    </lineage>
</organism>
<accession>A0A1Y1RSK1</accession>
<sequence length="441" mass="45823">MSTITTVQDLTEALSRGDTALDISGRISGMPSLKLPAGTTLRGITDDAELHFGAKGLQLTANNTVAHLAVTTSPQELAIFNSDQVEDFGTLRLENITTVGQIYLTAAGANRAGRFETDGVHVREADVRGRTLRPHGFGVDALQGAFTAWNLQRDKEVVITAELLGVSAGTETTPVRGSGVFVGGQGTWEGQPEGGTLHISQLTTGDIYTDGGIAPGTPDLISGGVFLMYGGIADRVINHGSTTTYGQNDMVLDNWGQATEWISEGRVTSHGPSGIGFVNFGGIDTLDIRQPILTTGRGARGFNLYDGYLKRAIFDSIATTGDGSIGIQVSKPLPSLTVRRDLTTVGGEGLSLVRGMQVTLQAIALSIQDGGVLESLEVGGEISTSGDNVPAVESLGEVRAFAASAIRANGAGADAVRATAGSLPVDGLALYARDGKKLAEQ</sequence>
<evidence type="ECO:0000313" key="2">
    <source>
        <dbReference type="Proteomes" id="UP000192359"/>
    </source>
</evidence>
<name>A0A1Y1RSK1_9MICC</name>
<proteinExistence type="predicted"/>
<dbReference type="AlphaFoldDB" id="A0A1Y1RSK1"/>
<evidence type="ECO:0000313" key="1">
    <source>
        <dbReference type="EMBL" id="ORC22608.1"/>
    </source>
</evidence>
<comment type="caution">
    <text evidence="1">The sequence shown here is derived from an EMBL/GenBank/DDBJ whole genome shotgun (WGS) entry which is preliminary data.</text>
</comment>
<dbReference type="EMBL" id="LXWF01000008">
    <property type="protein sequence ID" value="ORC22608.1"/>
    <property type="molecule type" value="Genomic_DNA"/>
</dbReference>